<dbReference type="SUPFAM" id="SSF46785">
    <property type="entry name" value="Winged helix' DNA-binding domain"/>
    <property type="match status" value="1"/>
</dbReference>
<dbReference type="InterPro" id="IPR036390">
    <property type="entry name" value="WH_DNA-bd_sf"/>
</dbReference>
<proteinExistence type="predicted"/>
<evidence type="ECO:0000256" key="1">
    <source>
        <dbReference type="ARBA" id="ARBA00023125"/>
    </source>
</evidence>
<accession>A0AB35U6W7</accession>
<dbReference type="RefSeq" id="WP_108775203.1">
    <property type="nucleotide sequence ID" value="NZ_JALBUR010000004.1"/>
</dbReference>
<evidence type="ECO:0000313" key="3">
    <source>
        <dbReference type="Proteomes" id="UP001286174"/>
    </source>
</evidence>
<dbReference type="InterPro" id="IPR000944">
    <property type="entry name" value="Tscrpt_reg_Rrf2"/>
</dbReference>
<sequence>MKVSTRGRYSLRLLADIASHQDEGPVSLNDTAKRQELSLKYLELLAAPLVKKGWLITTRGKNGGYQLAKPANEINVADVLEVTDGLEPVECVSNGDYSQCDSRESCTTIGLWRGVTAVLHDYFAKISIADLAAGKYRDISE</sequence>
<keyword evidence="3" id="KW-1185">Reference proteome</keyword>
<dbReference type="GO" id="GO:0003700">
    <property type="term" value="F:DNA-binding transcription factor activity"/>
    <property type="evidence" value="ECO:0007669"/>
    <property type="project" value="TreeGrafter"/>
</dbReference>
<dbReference type="Gene3D" id="1.10.10.10">
    <property type="entry name" value="Winged helix-like DNA-binding domain superfamily/Winged helix DNA-binding domain"/>
    <property type="match status" value="1"/>
</dbReference>
<comment type="caution">
    <text evidence="2">The sequence shown here is derived from an EMBL/GenBank/DDBJ whole genome shotgun (WGS) entry which is preliminary data.</text>
</comment>
<dbReference type="PROSITE" id="PS51197">
    <property type="entry name" value="HTH_RRF2_2"/>
    <property type="match status" value="1"/>
</dbReference>
<gene>
    <name evidence="2" type="ORF">MOZ60_02600</name>
</gene>
<reference evidence="2 3" key="1">
    <citation type="submission" date="2022-03" db="EMBL/GenBank/DDBJ databases">
        <title>Novel taxa within the pig intestine.</title>
        <authorList>
            <person name="Wylensek D."/>
            <person name="Bishof K."/>
            <person name="Afrizal A."/>
            <person name="Clavel T."/>
        </authorList>
    </citation>
    <scope>NUCLEOTIDE SEQUENCE [LARGE SCALE GENOMIC DNA]</scope>
    <source>
        <strain evidence="2 3">CLA-KB-P133</strain>
    </source>
</reference>
<organism evidence="2 3">
    <name type="scientific">Grylomicrobium aquisgranensis</name>
    <dbReference type="NCBI Taxonomy" id="2926318"/>
    <lineage>
        <taxon>Bacteria</taxon>
        <taxon>Bacillati</taxon>
        <taxon>Bacillota</taxon>
        <taxon>Erysipelotrichia</taxon>
        <taxon>Erysipelotrichales</taxon>
        <taxon>Erysipelotrichaceae</taxon>
        <taxon>Grylomicrobium</taxon>
    </lineage>
</organism>
<keyword evidence="1" id="KW-0238">DNA-binding</keyword>
<dbReference type="InterPro" id="IPR036388">
    <property type="entry name" value="WH-like_DNA-bd_sf"/>
</dbReference>
<dbReference type="EMBL" id="JALBUR010000004">
    <property type="protein sequence ID" value="MDX8418980.1"/>
    <property type="molecule type" value="Genomic_DNA"/>
</dbReference>
<name>A0AB35U6W7_9FIRM</name>
<evidence type="ECO:0000313" key="2">
    <source>
        <dbReference type="EMBL" id="MDX8418980.1"/>
    </source>
</evidence>
<dbReference type="GO" id="GO:0003677">
    <property type="term" value="F:DNA binding"/>
    <property type="evidence" value="ECO:0007669"/>
    <property type="project" value="UniProtKB-KW"/>
</dbReference>
<dbReference type="PANTHER" id="PTHR33221:SF5">
    <property type="entry name" value="HTH-TYPE TRANSCRIPTIONAL REGULATOR ISCR"/>
    <property type="match status" value="1"/>
</dbReference>
<dbReference type="AlphaFoldDB" id="A0AB35U6W7"/>
<dbReference type="Proteomes" id="UP001286174">
    <property type="component" value="Unassembled WGS sequence"/>
</dbReference>
<dbReference type="NCBIfam" id="TIGR00738">
    <property type="entry name" value="rrf2_super"/>
    <property type="match status" value="1"/>
</dbReference>
<dbReference type="Pfam" id="PF02082">
    <property type="entry name" value="Rrf2"/>
    <property type="match status" value="1"/>
</dbReference>
<dbReference type="PANTHER" id="PTHR33221">
    <property type="entry name" value="WINGED HELIX-TURN-HELIX TRANSCRIPTIONAL REGULATOR, RRF2 FAMILY"/>
    <property type="match status" value="1"/>
</dbReference>
<protein>
    <submittedName>
        <fullName evidence="2">Rrf2 family transcriptional regulator</fullName>
    </submittedName>
</protein>
<dbReference type="GO" id="GO:0005829">
    <property type="term" value="C:cytosol"/>
    <property type="evidence" value="ECO:0007669"/>
    <property type="project" value="TreeGrafter"/>
</dbReference>